<protein>
    <submittedName>
        <fullName evidence="7">G protein-coupled receptor</fullName>
    </submittedName>
</protein>
<organism evidence="6 7">
    <name type="scientific">Angiostrongylus cantonensis</name>
    <name type="common">Rat lungworm</name>
    <dbReference type="NCBI Taxonomy" id="6313"/>
    <lineage>
        <taxon>Eukaryota</taxon>
        <taxon>Metazoa</taxon>
        <taxon>Ecdysozoa</taxon>
        <taxon>Nematoda</taxon>
        <taxon>Chromadorea</taxon>
        <taxon>Rhabditida</taxon>
        <taxon>Rhabditina</taxon>
        <taxon>Rhabditomorpha</taxon>
        <taxon>Strongyloidea</taxon>
        <taxon>Metastrongylidae</taxon>
        <taxon>Angiostrongylus</taxon>
    </lineage>
</organism>
<dbReference type="Proteomes" id="UP000035642">
    <property type="component" value="Unassembled WGS sequence"/>
</dbReference>
<dbReference type="GO" id="GO:0004930">
    <property type="term" value="F:G protein-coupled receptor activity"/>
    <property type="evidence" value="ECO:0007669"/>
    <property type="project" value="InterPro"/>
</dbReference>
<evidence type="ECO:0000256" key="5">
    <source>
        <dbReference type="SAM" id="Phobius"/>
    </source>
</evidence>
<reference evidence="7" key="2">
    <citation type="submission" date="2017-02" db="UniProtKB">
        <authorList>
            <consortium name="WormBaseParasite"/>
        </authorList>
    </citation>
    <scope>IDENTIFICATION</scope>
</reference>
<keyword evidence="3 5" id="KW-1133">Transmembrane helix</keyword>
<reference evidence="6" key="1">
    <citation type="submission" date="2012-09" db="EMBL/GenBank/DDBJ databases">
        <authorList>
            <person name="Martin A.A."/>
        </authorList>
    </citation>
    <scope>NUCLEOTIDE SEQUENCE</scope>
</reference>
<evidence type="ECO:0000256" key="4">
    <source>
        <dbReference type="ARBA" id="ARBA00023136"/>
    </source>
</evidence>
<accession>A0A0K0DB39</accession>
<feature type="transmembrane region" description="Helical" evidence="5">
    <location>
        <begin position="77"/>
        <end position="100"/>
    </location>
</feature>
<feature type="transmembrane region" description="Helical" evidence="5">
    <location>
        <begin position="136"/>
        <end position="159"/>
    </location>
</feature>
<dbReference type="InterPro" id="IPR019424">
    <property type="entry name" value="7TM_GPCR_Srsx"/>
</dbReference>
<evidence type="ECO:0000256" key="3">
    <source>
        <dbReference type="ARBA" id="ARBA00022989"/>
    </source>
</evidence>
<keyword evidence="6" id="KW-1185">Reference proteome</keyword>
<dbReference type="SMART" id="SM01381">
    <property type="entry name" value="7TM_GPCR_Srsx"/>
    <property type="match status" value="1"/>
</dbReference>
<name>A0A0K0DB39_ANGCA</name>
<evidence type="ECO:0000313" key="6">
    <source>
        <dbReference type="Proteomes" id="UP000035642"/>
    </source>
</evidence>
<sequence>MFAVLASLHAVCLLCELYIDTHRLRFHALTRSKCFQHTFIYLFAMMGQSAVFFMLSLDFLFAVTIPLTHRMFTNLPYVFYMCLPPFIFALIIVVSCFAFMNDDPIEFCTPIQDSLVRSLPYSHQRASNEEMKLMRVFAMLAGVFVCSWCISSISTHIAIKYLRHETSLIVQTYNIDNVVFDLFREVWKNGGFPHQFRPQLSHCALLQLAFTCDACVKVRVPAKKLGNALVKLMTIPAIKK</sequence>
<comment type="subcellular location">
    <subcellularLocation>
        <location evidence="1">Membrane</location>
    </subcellularLocation>
</comment>
<dbReference type="WBParaSite" id="ACAC_0000759301-mRNA-1">
    <property type="protein sequence ID" value="ACAC_0000759301-mRNA-1"/>
    <property type="gene ID" value="ACAC_0000759301"/>
</dbReference>
<proteinExistence type="predicted"/>
<keyword evidence="2 5" id="KW-0812">Transmembrane</keyword>
<evidence type="ECO:0000256" key="1">
    <source>
        <dbReference type="ARBA" id="ARBA00004370"/>
    </source>
</evidence>
<evidence type="ECO:0000256" key="2">
    <source>
        <dbReference type="ARBA" id="ARBA00022692"/>
    </source>
</evidence>
<evidence type="ECO:0000313" key="7">
    <source>
        <dbReference type="WBParaSite" id="ACAC_0000759301-mRNA-1"/>
    </source>
</evidence>
<dbReference type="GO" id="GO:0016020">
    <property type="term" value="C:membrane"/>
    <property type="evidence" value="ECO:0007669"/>
    <property type="project" value="UniProtKB-SubCell"/>
</dbReference>
<dbReference type="Pfam" id="PF10320">
    <property type="entry name" value="7TM_GPCR_Srsx"/>
    <property type="match status" value="1"/>
</dbReference>
<keyword evidence="4 5" id="KW-0472">Membrane</keyword>
<feature type="transmembrane region" description="Helical" evidence="5">
    <location>
        <begin position="41"/>
        <end position="65"/>
    </location>
</feature>
<dbReference type="AlphaFoldDB" id="A0A0K0DB39"/>
<dbReference type="InterPro" id="IPR000276">
    <property type="entry name" value="GPCR_Rhodpsn"/>
</dbReference>